<proteinExistence type="predicted"/>
<dbReference type="EMBL" id="CM047903">
    <property type="protein sequence ID" value="KAJ0093810.1"/>
    <property type="molecule type" value="Genomic_DNA"/>
</dbReference>
<name>A0ACC1B4D6_9ROSI</name>
<evidence type="ECO:0000313" key="1">
    <source>
        <dbReference type="EMBL" id="KAJ0093810.1"/>
    </source>
</evidence>
<evidence type="ECO:0000313" key="2">
    <source>
        <dbReference type="Proteomes" id="UP001164250"/>
    </source>
</evidence>
<reference evidence="2" key="1">
    <citation type="journal article" date="2023" name="G3 (Bethesda)">
        <title>Genome assembly and association tests identify interacting loci associated with vigor, precocity, and sex in interspecific pistachio rootstocks.</title>
        <authorList>
            <person name="Palmer W."/>
            <person name="Jacygrad E."/>
            <person name="Sagayaradj S."/>
            <person name="Cavanaugh K."/>
            <person name="Han R."/>
            <person name="Bertier L."/>
            <person name="Beede B."/>
            <person name="Kafkas S."/>
            <person name="Golino D."/>
            <person name="Preece J."/>
            <person name="Michelmore R."/>
        </authorList>
    </citation>
    <scope>NUCLEOTIDE SEQUENCE [LARGE SCALE GENOMIC DNA]</scope>
</reference>
<accession>A0ACC1B4D6</accession>
<protein>
    <submittedName>
        <fullName evidence="1">Uncharacterized protein</fullName>
    </submittedName>
</protein>
<comment type="caution">
    <text evidence="1">The sequence shown here is derived from an EMBL/GenBank/DDBJ whole genome shotgun (WGS) entry which is preliminary data.</text>
</comment>
<keyword evidence="2" id="KW-1185">Reference proteome</keyword>
<dbReference type="Proteomes" id="UP001164250">
    <property type="component" value="Chromosome 7"/>
</dbReference>
<sequence>MGVSRLQSLRFGTIISGVANVMVVIIGGILIFVAFPSCDAHKLFPIGVVSLAAGIKFGAMIKTGIAQEATAKSVLDSTADTIIRNERRLRYKTWLWWTRFAIVIALFQVVGATYLLFNMAKYVSDDETPSRCVLGVSSNGNWWMQKLLLLFVIMVCFVALVQCFIGSDVLRWRSFYATQDDVWKAHYHEVFDHGIREIMCCFGRIQYLTVSEEDEIYSVAKLLGDLVAYRASGTGHLELLAGLALLQRHSQSPISYEGFLEAPQERLQEAAAFHKFAEAAYTVLRNILAHYLMSEEILYYFLVHGFIGKGFCLHGLVAGNQLIINLASGTCMRPMLDGDNWWRGHAAAFLKYVNLSPDVLRQGRVGQEKCKAAYFILVLHHLKSVVIAVRGTETPEDLITDGLGRECLLSAEDLDGLMNSHIHPDIKQSVESSSPHYGHRGIVEAARELYMQVEGNPRYDNDDFGSTGFLSSLLGAGCECDGYNVRLVGHSLGGSIATLLGLRLYGRFPNLHVYTYGALPCVDSVIANACTEFITSVVYENEFSARLSVGSILRLRASAIMALAQDTTTDTALIFRLARQFLYASKYQISKIEAKDSAVNHSEINTTEDFNNHIHGGAKQPNRECSIWNEDDSRENIVETDGDDFINPFHDIAAGASPLGDPVSCLMETVSRTENGTAGTPTEVFLPGLTIHIVLQRQSLNIPLWASWRTQKRSHSYKAFIANRENFTDIVVSPSMFLDHMPWRCYQAMQKVLEARAAQEAQE</sequence>
<gene>
    <name evidence="1" type="ORF">Patl1_26246</name>
</gene>
<organism evidence="1 2">
    <name type="scientific">Pistacia atlantica</name>
    <dbReference type="NCBI Taxonomy" id="434234"/>
    <lineage>
        <taxon>Eukaryota</taxon>
        <taxon>Viridiplantae</taxon>
        <taxon>Streptophyta</taxon>
        <taxon>Embryophyta</taxon>
        <taxon>Tracheophyta</taxon>
        <taxon>Spermatophyta</taxon>
        <taxon>Magnoliopsida</taxon>
        <taxon>eudicotyledons</taxon>
        <taxon>Gunneridae</taxon>
        <taxon>Pentapetalae</taxon>
        <taxon>rosids</taxon>
        <taxon>malvids</taxon>
        <taxon>Sapindales</taxon>
        <taxon>Anacardiaceae</taxon>
        <taxon>Pistacia</taxon>
    </lineage>
</organism>